<protein>
    <submittedName>
        <fullName evidence="2">(salmon louse) hypothetical protein</fullName>
    </submittedName>
</protein>
<sequence>MAGNEATIQQVNDVQMSCSGDNFPGLLPPLTTIVGEVHPNVFLRNQRGTFNQQATSVLSPLDNATRYRTKPVVGDLMKTLDDLSPKCPINIIKELLDVLDESLNQVGNWITPTGTALSHNEKESKLQKTPKGAEHHSPSEKSAAVRTSEVDDALEDKNKENEEESSNHNTNIFNIASIEQSLT</sequence>
<keyword evidence="3" id="KW-1185">Reference proteome</keyword>
<dbReference type="AlphaFoldDB" id="A0A7R8CG72"/>
<accession>A0A7R8CG72</accession>
<evidence type="ECO:0000313" key="3">
    <source>
        <dbReference type="Proteomes" id="UP000675881"/>
    </source>
</evidence>
<feature type="region of interest" description="Disordered" evidence="1">
    <location>
        <begin position="113"/>
        <end position="183"/>
    </location>
</feature>
<name>A0A7R8CG72_LEPSM</name>
<organism evidence="2 3">
    <name type="scientific">Lepeophtheirus salmonis</name>
    <name type="common">Salmon louse</name>
    <name type="synonym">Caligus salmonis</name>
    <dbReference type="NCBI Taxonomy" id="72036"/>
    <lineage>
        <taxon>Eukaryota</taxon>
        <taxon>Metazoa</taxon>
        <taxon>Ecdysozoa</taxon>
        <taxon>Arthropoda</taxon>
        <taxon>Crustacea</taxon>
        <taxon>Multicrustacea</taxon>
        <taxon>Hexanauplia</taxon>
        <taxon>Copepoda</taxon>
        <taxon>Siphonostomatoida</taxon>
        <taxon>Caligidae</taxon>
        <taxon>Lepeophtheirus</taxon>
    </lineage>
</organism>
<evidence type="ECO:0000256" key="1">
    <source>
        <dbReference type="SAM" id="MobiDB-lite"/>
    </source>
</evidence>
<dbReference type="Proteomes" id="UP000675881">
    <property type="component" value="Chromosome 1"/>
</dbReference>
<gene>
    <name evidence="2" type="ORF">LSAA_1207</name>
</gene>
<feature type="compositionally biased region" description="Polar residues" evidence="1">
    <location>
        <begin position="172"/>
        <end position="183"/>
    </location>
</feature>
<evidence type="ECO:0000313" key="2">
    <source>
        <dbReference type="EMBL" id="CAF2773257.1"/>
    </source>
</evidence>
<dbReference type="EMBL" id="HG994580">
    <property type="protein sequence ID" value="CAF2773257.1"/>
    <property type="molecule type" value="Genomic_DNA"/>
</dbReference>
<reference evidence="2" key="1">
    <citation type="submission" date="2021-02" db="EMBL/GenBank/DDBJ databases">
        <authorList>
            <person name="Bekaert M."/>
        </authorList>
    </citation>
    <scope>NUCLEOTIDE SEQUENCE</scope>
    <source>
        <strain evidence="2">IoA-00</strain>
    </source>
</reference>
<feature type="compositionally biased region" description="Basic and acidic residues" evidence="1">
    <location>
        <begin position="119"/>
        <end position="139"/>
    </location>
</feature>
<proteinExistence type="predicted"/>